<gene>
    <name evidence="6" type="ORF">KK062_25985</name>
</gene>
<dbReference type="EMBL" id="JAHESE010000039">
    <property type="protein sequence ID" value="MBT1711718.1"/>
    <property type="molecule type" value="Genomic_DNA"/>
</dbReference>
<protein>
    <submittedName>
        <fullName evidence="6">Carbohydrate-binding protein</fullName>
    </submittedName>
</protein>
<dbReference type="SUPFAM" id="SSF49785">
    <property type="entry name" value="Galactose-binding domain-like"/>
    <property type="match status" value="1"/>
</dbReference>
<dbReference type="InterPro" id="IPR001064">
    <property type="entry name" value="Beta/gamma_crystallin"/>
</dbReference>
<dbReference type="SUPFAM" id="SSF49695">
    <property type="entry name" value="gamma-Crystallin-like"/>
    <property type="match status" value="1"/>
</dbReference>
<dbReference type="InterPro" id="IPR011024">
    <property type="entry name" value="G_crystallin-like"/>
</dbReference>
<keyword evidence="2" id="KW-0732">Signal</keyword>
<dbReference type="Gene3D" id="2.60.120.260">
    <property type="entry name" value="Galactose-binding domain-like"/>
    <property type="match status" value="1"/>
</dbReference>
<dbReference type="CDD" id="cd00413">
    <property type="entry name" value="Glyco_hydrolase_16"/>
    <property type="match status" value="1"/>
</dbReference>
<dbReference type="Pfam" id="PF18962">
    <property type="entry name" value="Por_Secre_tail"/>
    <property type="match status" value="1"/>
</dbReference>
<name>A0AAP2GW18_9BACT</name>
<dbReference type="GO" id="GO:0005975">
    <property type="term" value="P:carbohydrate metabolic process"/>
    <property type="evidence" value="ECO:0007669"/>
    <property type="project" value="UniProtKB-ARBA"/>
</dbReference>
<dbReference type="InterPro" id="IPR026444">
    <property type="entry name" value="Secre_tail"/>
</dbReference>
<evidence type="ECO:0000256" key="3">
    <source>
        <dbReference type="ARBA" id="ARBA00022737"/>
    </source>
</evidence>
<dbReference type="SUPFAM" id="SSF49899">
    <property type="entry name" value="Concanavalin A-like lectins/glucanases"/>
    <property type="match status" value="1"/>
</dbReference>
<reference evidence="6 7" key="1">
    <citation type="submission" date="2021-05" db="EMBL/GenBank/DDBJ databases">
        <title>A Polyphasic approach of four new species of the genus Ohtaekwangia: Ohtaekwangia histidinii sp. nov., Ohtaekwangia cretensis sp. nov., Ohtaekwangia indiensis sp. nov., Ohtaekwangia reichenbachii sp. nov. from diverse environment.</title>
        <authorList>
            <person name="Octaviana S."/>
        </authorList>
    </citation>
    <scope>NUCLEOTIDE SEQUENCE [LARGE SCALE GENOMIC DNA]</scope>
    <source>
        <strain evidence="6 7">PWU5</strain>
    </source>
</reference>
<evidence type="ECO:0000313" key="6">
    <source>
        <dbReference type="EMBL" id="MBT1711718.1"/>
    </source>
</evidence>
<dbReference type="InterPro" id="IPR008979">
    <property type="entry name" value="Galactose-bd-like_sf"/>
</dbReference>
<dbReference type="PROSITE" id="PS50915">
    <property type="entry name" value="CRYSTALLIN_BETA_GAMMA"/>
    <property type="match status" value="1"/>
</dbReference>
<dbReference type="InterPro" id="IPR005084">
    <property type="entry name" value="CBM6"/>
</dbReference>
<dbReference type="SMART" id="SM00606">
    <property type="entry name" value="CBD_IV"/>
    <property type="match status" value="1"/>
</dbReference>
<evidence type="ECO:0000259" key="5">
    <source>
        <dbReference type="PROSITE" id="PS51175"/>
    </source>
</evidence>
<comment type="caution">
    <text evidence="6">The sequence shown here is derived from an EMBL/GenBank/DDBJ whole genome shotgun (WGS) entry which is preliminary data.</text>
</comment>
<dbReference type="InterPro" id="IPR013320">
    <property type="entry name" value="ConA-like_dom_sf"/>
</dbReference>
<evidence type="ECO:0000256" key="1">
    <source>
        <dbReference type="ARBA" id="ARBA00009646"/>
    </source>
</evidence>
<dbReference type="Gene3D" id="2.60.120.200">
    <property type="match status" value="1"/>
</dbReference>
<dbReference type="NCBIfam" id="TIGR04183">
    <property type="entry name" value="Por_Secre_tail"/>
    <property type="match status" value="1"/>
</dbReference>
<dbReference type="Gene3D" id="2.60.20.10">
    <property type="entry name" value="Crystallins"/>
    <property type="match status" value="1"/>
</dbReference>
<dbReference type="Pfam" id="PF03422">
    <property type="entry name" value="CBM_6"/>
    <property type="match status" value="1"/>
</dbReference>
<dbReference type="RefSeq" id="WP_254087289.1">
    <property type="nucleotide sequence ID" value="NZ_JAHESE010000039.1"/>
</dbReference>
<keyword evidence="7" id="KW-1185">Reference proteome</keyword>
<dbReference type="Proteomes" id="UP001319080">
    <property type="component" value="Unassembled WGS sequence"/>
</dbReference>
<accession>A0AAP2GW18</accession>
<dbReference type="CDD" id="cd04080">
    <property type="entry name" value="CBM6_cellulase-like"/>
    <property type="match status" value="1"/>
</dbReference>
<evidence type="ECO:0000256" key="2">
    <source>
        <dbReference type="ARBA" id="ARBA00022729"/>
    </source>
</evidence>
<sequence length="641" mass="69409">MKQRSITITITTTLIRYTVLRFGRVAVGLMAIILLLCSPAFAQTVIFDDFNYTNADDPAIESFNKWHIVNDLNSGPPSGADYLKSNVTFTTDGIMELRCSNAGTPASATHSRIETGADVNYFEGTYAARVYFDNAPRNNQDPIIQTFYAISPAAGGANPATYAEVDFEYLPWDAWSGMYGGTYNNAMWMSSYESSNVLPSGEGLDNAHVILKQDLAGWHDLVFRFVDDVNVEYFIDGVKKANVSVRTSDGVSVYPDYNMLVSFANWAYPPIDGSTFGPSTQQRSSTMKVDWFVHVKDQSKSPAEVQAIVDEFRGRGVRRRNRQGQEYVSTPQPPTGVVTVYKHCDFGGYAVGLQVGSYTLAQLQALGVVDNDISSVKVQSGYQVTFYDNNNLSGTSLVKTADDNCLNNEGFNDVASSVVVAPVAVPPFSILRQAESYSSAAAVSIVTTTDPQGGAQHVTAIDTDDWLAYANIAIPESGNYTAEYRVSSVNGGLIALDLNAGAIYLGEVTVPPTGSASTWTTVQHTVYITAGTYAVGLYAGTGGWNINWWKLTRQAAAQTVVAAAEADVVSWEVYPNPVQSSLSLSRGFVGGRVVITDQTGNKVLTSVVNDGALDVSTLRPGLYNVIVTKNKKTVSRKFIKQ</sequence>
<evidence type="ECO:0000259" key="4">
    <source>
        <dbReference type="PROSITE" id="PS50915"/>
    </source>
</evidence>
<comment type="similarity">
    <text evidence="1">Belongs to the beta/gamma-crystallin family.</text>
</comment>
<dbReference type="AlphaFoldDB" id="A0AAP2GW18"/>
<feature type="domain" description="Beta/gamma crystallin 'Greek key'" evidence="4">
    <location>
        <begin position="336"/>
        <end position="380"/>
    </location>
</feature>
<dbReference type="GO" id="GO:0030246">
    <property type="term" value="F:carbohydrate binding"/>
    <property type="evidence" value="ECO:0007669"/>
    <property type="project" value="InterPro"/>
</dbReference>
<keyword evidence="3" id="KW-0677">Repeat</keyword>
<organism evidence="6 7">
    <name type="scientific">Dawidia cretensis</name>
    <dbReference type="NCBI Taxonomy" id="2782350"/>
    <lineage>
        <taxon>Bacteria</taxon>
        <taxon>Pseudomonadati</taxon>
        <taxon>Bacteroidota</taxon>
        <taxon>Cytophagia</taxon>
        <taxon>Cytophagales</taxon>
        <taxon>Chryseotaleaceae</taxon>
        <taxon>Dawidia</taxon>
    </lineage>
</organism>
<evidence type="ECO:0000313" key="7">
    <source>
        <dbReference type="Proteomes" id="UP001319080"/>
    </source>
</evidence>
<dbReference type="SMART" id="SM00247">
    <property type="entry name" value="XTALbg"/>
    <property type="match status" value="1"/>
</dbReference>
<feature type="domain" description="CBM6" evidence="5">
    <location>
        <begin position="430"/>
        <end position="552"/>
    </location>
</feature>
<proteinExistence type="inferred from homology"/>
<dbReference type="InterPro" id="IPR006584">
    <property type="entry name" value="Cellulose-bd_IV"/>
</dbReference>
<dbReference type="GO" id="GO:0004553">
    <property type="term" value="F:hydrolase activity, hydrolyzing O-glycosyl compounds"/>
    <property type="evidence" value="ECO:0007669"/>
    <property type="project" value="UniProtKB-ARBA"/>
</dbReference>
<dbReference type="PROSITE" id="PS51175">
    <property type="entry name" value="CBM6"/>
    <property type="match status" value="1"/>
</dbReference>